<sequence length="304" mass="34303">MKKVLVVSHSQSGQLAKFVELATAPLRQSDEVKVDYHCVEPVNKYPYPWSFYPFFDAFPEAIYMNGCEVKPAENLEEEYDLVIIGYTVWFLSPSIPMTGFLKTAQAKRLIKDKPVITFIACRDMWVMAQEKMKAVIAELGGTLIDNAVLTDQGGSIYAFITTPRWLLTGKKDPFWIFPAAGVSEQDLQESERFGHRLVSALENDLEKKKEPLLKNLNAVTVNGKLIGSEKIATRSFMVWGKLIQKSGKPGSFPRKIVITIYAVFLALMVLTLVPINLLVKKLISPFRKKAVEESITYYEKPSGR</sequence>
<dbReference type="RefSeq" id="WP_045102507.1">
    <property type="nucleotide sequence ID" value="NZ_LN554846.1"/>
</dbReference>
<dbReference type="HOGENOM" id="CLU_923775_0_0_6"/>
<keyword evidence="1" id="KW-0812">Transmembrane</keyword>
<dbReference type="Proteomes" id="UP000032427">
    <property type="component" value="Chromosome 1"/>
</dbReference>
<accession>A0A090IN33</accession>
<dbReference type="Gene3D" id="3.40.50.360">
    <property type="match status" value="1"/>
</dbReference>
<proteinExistence type="predicted"/>
<dbReference type="STRING" id="80852.AWOD_I_1842"/>
<dbReference type="KEGG" id="awd:AWOD_I_1842"/>
<gene>
    <name evidence="2" type="ORF">AWOD_I_1842</name>
</gene>
<dbReference type="AlphaFoldDB" id="A0A090IN33"/>
<dbReference type="InterPro" id="IPR029039">
    <property type="entry name" value="Flavoprotein-like_sf"/>
</dbReference>
<feature type="transmembrane region" description="Helical" evidence="1">
    <location>
        <begin position="256"/>
        <end position="279"/>
    </location>
</feature>
<organism evidence="2 3">
    <name type="scientific">Aliivibrio wodanis</name>
    <dbReference type="NCBI Taxonomy" id="80852"/>
    <lineage>
        <taxon>Bacteria</taxon>
        <taxon>Pseudomonadati</taxon>
        <taxon>Pseudomonadota</taxon>
        <taxon>Gammaproteobacteria</taxon>
        <taxon>Vibrionales</taxon>
        <taxon>Vibrionaceae</taxon>
        <taxon>Aliivibrio</taxon>
    </lineage>
</organism>
<name>A0A090IN33_9GAMM</name>
<dbReference type="PATRIC" id="fig|80852.17.peg.1903"/>
<dbReference type="GeneID" id="28541418"/>
<keyword evidence="3" id="KW-1185">Reference proteome</keyword>
<evidence type="ECO:0000313" key="2">
    <source>
        <dbReference type="EMBL" id="CED71907.1"/>
    </source>
</evidence>
<evidence type="ECO:0000313" key="3">
    <source>
        <dbReference type="Proteomes" id="UP000032427"/>
    </source>
</evidence>
<dbReference type="EMBL" id="LN554846">
    <property type="protein sequence ID" value="CED71907.1"/>
    <property type="molecule type" value="Genomic_DNA"/>
</dbReference>
<keyword evidence="1" id="KW-1133">Transmembrane helix</keyword>
<reference evidence="3" key="1">
    <citation type="submission" date="2014-09" db="EMBL/GenBank/DDBJ databases">
        <authorList>
            <person name="Hjerde E."/>
        </authorList>
    </citation>
    <scope>NUCLEOTIDE SEQUENCE [LARGE SCALE GENOMIC DNA]</scope>
    <source>
        <strain evidence="3">06/09/139</strain>
    </source>
</reference>
<keyword evidence="1" id="KW-0472">Membrane</keyword>
<evidence type="ECO:0000256" key="1">
    <source>
        <dbReference type="SAM" id="Phobius"/>
    </source>
</evidence>
<dbReference type="SUPFAM" id="SSF52218">
    <property type="entry name" value="Flavoproteins"/>
    <property type="match status" value="1"/>
</dbReference>
<dbReference type="OrthoDB" id="4547866at2"/>
<protein>
    <submittedName>
        <fullName evidence="2">Membrane protein</fullName>
    </submittedName>
</protein>